<dbReference type="PANTHER" id="PTHR31465">
    <property type="entry name" value="PROTEIN RTA1-RELATED"/>
    <property type="match status" value="1"/>
</dbReference>
<feature type="transmembrane region" description="Helical" evidence="5">
    <location>
        <begin position="91"/>
        <end position="115"/>
    </location>
</feature>
<comment type="caution">
    <text evidence="6">The sequence shown here is derived from an EMBL/GenBank/DDBJ whole genome shotgun (WGS) entry which is preliminary data.</text>
</comment>
<feature type="transmembrane region" description="Helical" evidence="5">
    <location>
        <begin position="255"/>
        <end position="275"/>
    </location>
</feature>
<protein>
    <recommendedName>
        <fullName evidence="8">Sphingoid long-chain base transporter RSB1</fullName>
    </recommendedName>
</protein>
<accession>A0A8X7N3Q1</accession>
<name>A0A8X7N3Q1_9BASI</name>
<dbReference type="AlphaFoldDB" id="A0A8X7N3Q1"/>
<proteinExistence type="predicted"/>
<dbReference type="GO" id="GO:0016020">
    <property type="term" value="C:membrane"/>
    <property type="evidence" value="ECO:0007669"/>
    <property type="project" value="UniProtKB-SubCell"/>
</dbReference>
<evidence type="ECO:0000313" key="7">
    <source>
        <dbReference type="Proteomes" id="UP000078113"/>
    </source>
</evidence>
<evidence type="ECO:0000313" key="6">
    <source>
        <dbReference type="EMBL" id="KAE8263604.1"/>
    </source>
</evidence>
<keyword evidence="2 5" id="KW-0812">Transmembrane</keyword>
<reference evidence="6" key="1">
    <citation type="submission" date="2016-04" db="EMBL/GenBank/DDBJ databases">
        <authorList>
            <person name="Nguyen H.D."/>
            <person name="Samba Siva P."/>
            <person name="Cullis J."/>
            <person name="Levesque C.A."/>
            <person name="Hambleton S."/>
        </authorList>
    </citation>
    <scope>NUCLEOTIDE SEQUENCE</scope>
    <source>
        <strain evidence="6">DAOMC 236422</strain>
    </source>
</reference>
<evidence type="ECO:0000256" key="4">
    <source>
        <dbReference type="ARBA" id="ARBA00023136"/>
    </source>
</evidence>
<keyword evidence="3 5" id="KW-1133">Transmembrane helix</keyword>
<dbReference type="InterPro" id="IPR007568">
    <property type="entry name" value="RTA1"/>
</dbReference>
<dbReference type="PANTHER" id="PTHR31465:SF1">
    <property type="entry name" value="PROTEIN RTA1-RELATED"/>
    <property type="match status" value="1"/>
</dbReference>
<comment type="subcellular location">
    <subcellularLocation>
        <location evidence="1">Membrane</location>
        <topology evidence="1">Multi-pass membrane protein</topology>
    </subcellularLocation>
</comment>
<feature type="transmembrane region" description="Helical" evidence="5">
    <location>
        <begin position="181"/>
        <end position="205"/>
    </location>
</feature>
<feature type="transmembrane region" description="Helical" evidence="5">
    <location>
        <begin position="32"/>
        <end position="54"/>
    </location>
</feature>
<feature type="transmembrane region" description="Helical" evidence="5">
    <location>
        <begin position="217"/>
        <end position="235"/>
    </location>
</feature>
<reference evidence="6" key="2">
    <citation type="journal article" date="2019" name="IMA Fungus">
        <title>Genome sequencing and comparison of five Tilletia species to identify candidate genes for the detection of regulated species infecting wheat.</title>
        <authorList>
            <person name="Nguyen H.D.T."/>
            <person name="Sultana T."/>
            <person name="Kesanakurti P."/>
            <person name="Hambleton S."/>
        </authorList>
    </citation>
    <scope>NUCLEOTIDE SEQUENCE</scope>
    <source>
        <strain evidence="6">DAOMC 236422</strain>
    </source>
</reference>
<evidence type="ECO:0000256" key="1">
    <source>
        <dbReference type="ARBA" id="ARBA00004141"/>
    </source>
</evidence>
<evidence type="ECO:0000256" key="5">
    <source>
        <dbReference type="SAM" id="Phobius"/>
    </source>
</evidence>
<feature type="transmembrane region" description="Helical" evidence="5">
    <location>
        <begin position="61"/>
        <end position="79"/>
    </location>
</feature>
<sequence length="296" mass="32309">MDNFFSPFPLNPKDPIPDNEIGINIYGYTPSLALGVVGCVVFFVSLVVHLVWLVRYKSTRTFEALIALTCLLEVIGYGARTAASQNPFVLISFILQYFFIVCAPIFLSAALYWALSVLIRSRAEYLALSPIGPKKLLAIFIFFDVATIVAQVVGAAFVGVSESKLGRGEKSFITPEQSNNVVVGGLAVQSAAFLVFLILFALFVLRVSRSNIPNKPSPLLVITLAGTALLIYLRTLFRLAESAAGLGSYIAREQVLFGVLETLPIMLSVLWLAVLPLGRFTDVRRDELGADGEKRV</sequence>
<keyword evidence="7" id="KW-1185">Reference proteome</keyword>
<dbReference type="Proteomes" id="UP000078113">
    <property type="component" value="Unassembled WGS sequence"/>
</dbReference>
<evidence type="ECO:0008006" key="8">
    <source>
        <dbReference type="Google" id="ProtNLM"/>
    </source>
</evidence>
<feature type="transmembrane region" description="Helical" evidence="5">
    <location>
        <begin position="136"/>
        <end position="161"/>
    </location>
</feature>
<keyword evidence="4 5" id="KW-0472">Membrane</keyword>
<organism evidence="6 7">
    <name type="scientific">Tilletia walkeri</name>
    <dbReference type="NCBI Taxonomy" id="117179"/>
    <lineage>
        <taxon>Eukaryota</taxon>
        <taxon>Fungi</taxon>
        <taxon>Dikarya</taxon>
        <taxon>Basidiomycota</taxon>
        <taxon>Ustilaginomycotina</taxon>
        <taxon>Exobasidiomycetes</taxon>
        <taxon>Tilletiales</taxon>
        <taxon>Tilletiaceae</taxon>
        <taxon>Tilletia</taxon>
    </lineage>
</organism>
<dbReference type="Pfam" id="PF04479">
    <property type="entry name" value="RTA1"/>
    <property type="match status" value="1"/>
</dbReference>
<evidence type="ECO:0000256" key="2">
    <source>
        <dbReference type="ARBA" id="ARBA00022692"/>
    </source>
</evidence>
<evidence type="ECO:0000256" key="3">
    <source>
        <dbReference type="ARBA" id="ARBA00022989"/>
    </source>
</evidence>
<gene>
    <name evidence="6" type="ORF">A4X09_0g7190</name>
</gene>
<dbReference type="EMBL" id="LWDG02000632">
    <property type="protein sequence ID" value="KAE8263604.1"/>
    <property type="molecule type" value="Genomic_DNA"/>
</dbReference>